<gene>
    <name evidence="2" type="ORF">HPP92_021243</name>
</gene>
<keyword evidence="3" id="KW-1185">Reference proteome</keyword>
<evidence type="ECO:0000313" key="2">
    <source>
        <dbReference type="EMBL" id="KAG0460946.1"/>
    </source>
</evidence>
<dbReference type="Proteomes" id="UP000636800">
    <property type="component" value="Chromosome 11"/>
</dbReference>
<proteinExistence type="predicted"/>
<dbReference type="EMBL" id="JADCNL010000011">
    <property type="protein sequence ID" value="KAG0460946.1"/>
    <property type="molecule type" value="Genomic_DNA"/>
</dbReference>
<evidence type="ECO:0000313" key="3">
    <source>
        <dbReference type="Proteomes" id="UP000636800"/>
    </source>
</evidence>
<evidence type="ECO:0000256" key="1">
    <source>
        <dbReference type="SAM" id="MobiDB-lite"/>
    </source>
</evidence>
<comment type="caution">
    <text evidence="2">The sequence shown here is derived from an EMBL/GenBank/DDBJ whole genome shotgun (WGS) entry which is preliminary data.</text>
</comment>
<name>A0A835UIS6_VANPL</name>
<accession>A0A835UIS6</accession>
<feature type="compositionally biased region" description="Basic and acidic residues" evidence="1">
    <location>
        <begin position="1"/>
        <end position="12"/>
    </location>
</feature>
<dbReference type="AlphaFoldDB" id="A0A835UIS6"/>
<dbReference type="OrthoDB" id="47at2759"/>
<feature type="compositionally biased region" description="Basic and acidic residues" evidence="1">
    <location>
        <begin position="28"/>
        <end position="40"/>
    </location>
</feature>
<sequence length="111" mass="12332">MAMASGEKDIREPLLPASATPSSEIDEERAYDSDEKDIREPLLPASATPSSEIDEERAYDSDEKVIISVSNDDDSDVTEDDGPAIFLVAETLALHRPRISHVYCFPRPWEP</sequence>
<feature type="region of interest" description="Disordered" evidence="1">
    <location>
        <begin position="1"/>
        <end position="59"/>
    </location>
</feature>
<protein>
    <submittedName>
        <fullName evidence="2">Uncharacterized protein</fullName>
    </submittedName>
</protein>
<reference evidence="2 3" key="1">
    <citation type="journal article" date="2020" name="Nat. Food">
        <title>A phased Vanilla planifolia genome enables genetic improvement of flavour and production.</title>
        <authorList>
            <person name="Hasing T."/>
            <person name="Tang H."/>
            <person name="Brym M."/>
            <person name="Khazi F."/>
            <person name="Huang T."/>
            <person name="Chambers A.H."/>
        </authorList>
    </citation>
    <scope>NUCLEOTIDE SEQUENCE [LARGE SCALE GENOMIC DNA]</scope>
    <source>
        <tissue evidence="2">Leaf</tissue>
    </source>
</reference>
<organism evidence="2 3">
    <name type="scientific">Vanilla planifolia</name>
    <name type="common">Vanilla</name>
    <dbReference type="NCBI Taxonomy" id="51239"/>
    <lineage>
        <taxon>Eukaryota</taxon>
        <taxon>Viridiplantae</taxon>
        <taxon>Streptophyta</taxon>
        <taxon>Embryophyta</taxon>
        <taxon>Tracheophyta</taxon>
        <taxon>Spermatophyta</taxon>
        <taxon>Magnoliopsida</taxon>
        <taxon>Liliopsida</taxon>
        <taxon>Asparagales</taxon>
        <taxon>Orchidaceae</taxon>
        <taxon>Vanilloideae</taxon>
        <taxon>Vanilleae</taxon>
        <taxon>Vanilla</taxon>
    </lineage>
</organism>